<dbReference type="PANTHER" id="PTHR47785:SF5">
    <property type="entry name" value="ZN(II)2CYS6 TRANSCRIPTION FACTOR (EUROFUNG)"/>
    <property type="match status" value="1"/>
</dbReference>
<evidence type="ECO:0008006" key="3">
    <source>
        <dbReference type="Google" id="ProtNLM"/>
    </source>
</evidence>
<accession>A0A2H3SW20</accession>
<protein>
    <recommendedName>
        <fullName evidence="3">Transcription factor domain-containing protein</fullName>
    </recommendedName>
</protein>
<dbReference type="PANTHER" id="PTHR47785">
    <property type="entry name" value="ZN(II)2CYS6 TRANSCRIPTION FACTOR (EUROFUNG)-RELATED-RELATED"/>
    <property type="match status" value="1"/>
</dbReference>
<dbReference type="VEuPathDB" id="FungiDB:FOIG_16475"/>
<dbReference type="VEuPathDB" id="FungiDB:FOZG_00042"/>
<dbReference type="Proteomes" id="UP000219369">
    <property type="component" value="Unassembled WGS sequence"/>
</dbReference>
<evidence type="ECO:0000313" key="1">
    <source>
        <dbReference type="EMBL" id="SCO80658.1"/>
    </source>
</evidence>
<dbReference type="OrthoDB" id="4356994at2759"/>
<evidence type="ECO:0000313" key="2">
    <source>
        <dbReference type="Proteomes" id="UP000219369"/>
    </source>
</evidence>
<name>A0A2H3SW20_FUSOX</name>
<dbReference type="AlphaFoldDB" id="A0A2H3SW20"/>
<sequence length="531" mass="59582">MTSPPTRSWWSSSVESTLTWPSLRPYHLLKAPLTSVIDMNDDFEAVRLNADPHYASVRLPVHLPPPNGALDDRAEMTQLIERFVKYIHAKQPLVDLGVLYSQISVVEEEGLGWDAPTCLLVATAIPKCLNSWSICTPYDHSKLEEYSEASIDPEQYLRSREYFDAGLKRLGFIMGHASIVGAQCFFLTAGYYVTTFKPLASWRCLNNASIMCKDVLTKSLGGSAMIQAALGNTKKKPDNAHRKLFWSCLKTEREVASELGLEIANAQLIQYENMSSLLPDLEPSWSSPSGIGGSSDSSAAQHEQSWMYYLTDISLRKLEIRIESFFATQQAKQHQPVNVDRESFYRDILNTLADLDNQIMVHFVNLPDSITIETDESGHSPDDLREYLRLRLIIIRHTLSRPALHFILHRDLDGLSMSLQAQANELANRALRIDRYLVTHGLTTHRHPGTWLGIRYCACAALEIIATAKSGIPGLDCLPVWEPGMQKLKIALAYWGAESADARMYLEWIVRLESPPLETVCETGVSAMDAD</sequence>
<dbReference type="EMBL" id="FMJY01000002">
    <property type="protein sequence ID" value="SCO80658.1"/>
    <property type="molecule type" value="Genomic_DNA"/>
</dbReference>
<dbReference type="VEuPathDB" id="FungiDB:FOC4_g10000842"/>
<dbReference type="VEuPathDB" id="FungiDB:FOXG_10844"/>
<proteinExistence type="predicted"/>
<dbReference type="CDD" id="cd12148">
    <property type="entry name" value="fungal_TF_MHR"/>
    <property type="match status" value="1"/>
</dbReference>
<dbReference type="VEuPathDB" id="FungiDB:FOMG_00047"/>
<gene>
    <name evidence="1" type="ORF">FRV6_04871</name>
</gene>
<organism evidence="1 2">
    <name type="scientific">Fusarium oxysporum</name>
    <name type="common">Fusarium vascular wilt</name>
    <dbReference type="NCBI Taxonomy" id="5507"/>
    <lineage>
        <taxon>Eukaryota</taxon>
        <taxon>Fungi</taxon>
        <taxon>Dikarya</taxon>
        <taxon>Ascomycota</taxon>
        <taxon>Pezizomycotina</taxon>
        <taxon>Sordariomycetes</taxon>
        <taxon>Hypocreomycetidae</taxon>
        <taxon>Hypocreales</taxon>
        <taxon>Nectriaceae</taxon>
        <taxon>Fusarium</taxon>
        <taxon>Fusarium oxysporum species complex</taxon>
    </lineage>
</organism>
<dbReference type="InterPro" id="IPR053181">
    <property type="entry name" value="EcdB-like_regulator"/>
</dbReference>
<reference evidence="2" key="1">
    <citation type="submission" date="2016-09" db="EMBL/GenBank/DDBJ databases">
        <authorList>
            <person name="Guldener U."/>
        </authorList>
    </citation>
    <scope>NUCLEOTIDE SEQUENCE [LARGE SCALE GENOMIC DNA]</scope>
    <source>
        <strain evidence="2">V64-1</strain>
    </source>
</reference>